<organism evidence="1 2">
    <name type="scientific">Lachnellula subtilissima</name>
    <dbReference type="NCBI Taxonomy" id="602034"/>
    <lineage>
        <taxon>Eukaryota</taxon>
        <taxon>Fungi</taxon>
        <taxon>Dikarya</taxon>
        <taxon>Ascomycota</taxon>
        <taxon>Pezizomycotina</taxon>
        <taxon>Leotiomycetes</taxon>
        <taxon>Helotiales</taxon>
        <taxon>Lachnaceae</taxon>
        <taxon>Lachnellula</taxon>
    </lineage>
</organism>
<reference evidence="1 2" key="1">
    <citation type="submission" date="2018-05" db="EMBL/GenBank/DDBJ databases">
        <title>Genome sequencing and assembly of the regulated plant pathogen Lachnellula willkommii and related sister species for the development of diagnostic species identification markers.</title>
        <authorList>
            <person name="Giroux E."/>
            <person name="Bilodeau G."/>
        </authorList>
    </citation>
    <scope>NUCLEOTIDE SEQUENCE [LARGE SCALE GENOMIC DNA]</scope>
    <source>
        <strain evidence="1 2">CBS 197.66</strain>
    </source>
</reference>
<dbReference type="AlphaFoldDB" id="A0A8H8RUH8"/>
<dbReference type="Proteomes" id="UP000462212">
    <property type="component" value="Unassembled WGS sequence"/>
</dbReference>
<evidence type="ECO:0000313" key="1">
    <source>
        <dbReference type="EMBL" id="TVY41506.1"/>
    </source>
</evidence>
<dbReference type="SUPFAM" id="SSF88697">
    <property type="entry name" value="PUA domain-like"/>
    <property type="match status" value="1"/>
</dbReference>
<evidence type="ECO:0000313" key="2">
    <source>
        <dbReference type="Proteomes" id="UP000462212"/>
    </source>
</evidence>
<gene>
    <name evidence="1" type="ORF">LSUB1_G002682</name>
</gene>
<proteinExistence type="predicted"/>
<dbReference type="OrthoDB" id="2149705at2759"/>
<protein>
    <submittedName>
        <fullName evidence="1">Uncharacterized protein</fullName>
    </submittedName>
</protein>
<name>A0A8H8RUH8_9HELO</name>
<comment type="caution">
    <text evidence="1">The sequence shown here is derived from an EMBL/GenBank/DDBJ whole genome shotgun (WGS) entry which is preliminary data.</text>
</comment>
<keyword evidence="2" id="KW-1185">Reference proteome</keyword>
<dbReference type="EMBL" id="QGMJ01000135">
    <property type="protein sequence ID" value="TVY41506.1"/>
    <property type="molecule type" value="Genomic_DNA"/>
</dbReference>
<dbReference type="InterPro" id="IPR015947">
    <property type="entry name" value="PUA-like_sf"/>
</dbReference>
<accession>A0A8H8RUH8</accession>
<sequence length="166" mass="19330">MHRFRDGAPENHSVVFNIFSLGTSLMTDAILGIQEAYMQQIVEGEKTYKFRKYRLPQTVERVWFYSTAPHFQIQYVCQIEPAVTRNENDTKLPEDGLGNKEFNDFHKDWDRYDFAYKILTIYKLNEPITLAALKQDYGLGGAPQHVVYAPSHLTESVPWHKQTKLS</sequence>